<evidence type="ECO:0000259" key="2">
    <source>
        <dbReference type="Pfam" id="PF07687"/>
    </source>
</evidence>
<dbReference type="RefSeq" id="WP_344013864.1">
    <property type="nucleotide sequence ID" value="NZ_BAAAIZ010000045.1"/>
</dbReference>
<reference evidence="3 4" key="1">
    <citation type="journal article" date="2019" name="Int. J. Syst. Evol. Microbiol.">
        <title>The Global Catalogue of Microorganisms (GCM) 10K type strain sequencing project: providing services to taxonomists for standard genome sequencing and annotation.</title>
        <authorList>
            <consortium name="The Broad Institute Genomics Platform"/>
            <consortium name="The Broad Institute Genome Sequencing Center for Infectious Disease"/>
            <person name="Wu L."/>
            <person name="Ma J."/>
        </authorList>
    </citation>
    <scope>NUCLEOTIDE SEQUENCE [LARGE SCALE GENOMIC DNA]</scope>
    <source>
        <strain evidence="3 4">JCM 11756</strain>
    </source>
</reference>
<feature type="region of interest" description="Disordered" evidence="1">
    <location>
        <begin position="227"/>
        <end position="253"/>
    </location>
</feature>
<dbReference type="Gene3D" id="3.40.630.10">
    <property type="entry name" value="Zn peptidases"/>
    <property type="match status" value="1"/>
</dbReference>
<dbReference type="Proteomes" id="UP001500973">
    <property type="component" value="Unassembled WGS sequence"/>
</dbReference>
<feature type="compositionally biased region" description="Basic and acidic residues" evidence="1">
    <location>
        <begin position="243"/>
        <end position="253"/>
    </location>
</feature>
<feature type="region of interest" description="Disordered" evidence="1">
    <location>
        <begin position="172"/>
        <end position="191"/>
    </location>
</feature>
<keyword evidence="4" id="KW-1185">Reference proteome</keyword>
<name>A0ABN1YZI9_9ACTN</name>
<dbReference type="InterPro" id="IPR011650">
    <property type="entry name" value="Peptidase_M20_dimer"/>
</dbReference>
<dbReference type="Pfam" id="PF07687">
    <property type="entry name" value="M20_dimer"/>
    <property type="match status" value="1"/>
</dbReference>
<comment type="caution">
    <text evidence="3">The sequence shown here is derived from an EMBL/GenBank/DDBJ whole genome shotgun (WGS) entry which is preliminary data.</text>
</comment>
<sequence length="253" mass="26238">MTSFHGGEGFSVVPDRCELNIDVRTTPGFDARDAETLVRKAVAELDAQLPAPRPTEVTPVAAWPLFRLAEGGGQPAAALLNAAAEAGLNVRAKTAGPSNIGNLLAGVGIPAAAGFGVPYEGPHAIDERARLAELPTVYAIYQRAVPDLLGGTSRARAGSLRDPIPQVPSLVTGSSGAPTQRQHHLASTDAKGGWSLTSAGLLDRSARPGRRHRLGEAVTAGPEILTRMPIPDRGTDATSSDCDGEHALCDQPL</sequence>
<accession>A0ABN1YZI9</accession>
<feature type="domain" description="Peptidase M20 dimerisation" evidence="2">
    <location>
        <begin position="2"/>
        <end position="46"/>
    </location>
</feature>
<dbReference type="Gene3D" id="3.30.70.360">
    <property type="match status" value="1"/>
</dbReference>
<dbReference type="SUPFAM" id="SSF53187">
    <property type="entry name" value="Zn-dependent exopeptidases"/>
    <property type="match status" value="1"/>
</dbReference>
<organism evidence="3 4">
    <name type="scientific">Streptomyces thermospinosisporus</name>
    <dbReference type="NCBI Taxonomy" id="161482"/>
    <lineage>
        <taxon>Bacteria</taxon>
        <taxon>Bacillati</taxon>
        <taxon>Actinomycetota</taxon>
        <taxon>Actinomycetes</taxon>
        <taxon>Kitasatosporales</taxon>
        <taxon>Streptomycetaceae</taxon>
        <taxon>Streptomyces</taxon>
    </lineage>
</organism>
<dbReference type="EMBL" id="BAAAIZ010000045">
    <property type="protein sequence ID" value="GAA1425988.1"/>
    <property type="molecule type" value="Genomic_DNA"/>
</dbReference>
<protein>
    <recommendedName>
        <fullName evidence="2">Peptidase M20 dimerisation domain-containing protein</fullName>
    </recommendedName>
</protein>
<proteinExistence type="predicted"/>
<evidence type="ECO:0000256" key="1">
    <source>
        <dbReference type="SAM" id="MobiDB-lite"/>
    </source>
</evidence>
<gene>
    <name evidence="3" type="ORF">GCM10009601_33950</name>
</gene>
<dbReference type="InterPro" id="IPR036264">
    <property type="entry name" value="Bact_exopeptidase_dim_dom"/>
</dbReference>
<evidence type="ECO:0000313" key="4">
    <source>
        <dbReference type="Proteomes" id="UP001500973"/>
    </source>
</evidence>
<dbReference type="SUPFAM" id="SSF55031">
    <property type="entry name" value="Bacterial exopeptidase dimerisation domain"/>
    <property type="match status" value="1"/>
</dbReference>
<evidence type="ECO:0000313" key="3">
    <source>
        <dbReference type="EMBL" id="GAA1425988.1"/>
    </source>
</evidence>